<dbReference type="RefSeq" id="WP_239167051.1">
    <property type="nucleotide sequence ID" value="NZ_BAAALC010000001.1"/>
</dbReference>
<dbReference type="PANTHER" id="PTHR43539:SF78">
    <property type="entry name" value="FLAVIN-CONTAINING MONOOXYGENASE"/>
    <property type="match status" value="1"/>
</dbReference>
<dbReference type="InterPro" id="IPR036188">
    <property type="entry name" value="FAD/NAD-bd_sf"/>
</dbReference>
<dbReference type="PRINTS" id="PR00368">
    <property type="entry name" value="FADPNR"/>
</dbReference>
<name>A0A8J3KMK1_9ACTN</name>
<dbReference type="SUPFAM" id="SSF51905">
    <property type="entry name" value="FAD/NAD(P)-binding domain"/>
    <property type="match status" value="2"/>
</dbReference>
<comment type="caution">
    <text evidence="2">The sequence shown here is derived from an EMBL/GenBank/DDBJ whole genome shotgun (WGS) entry which is preliminary data.</text>
</comment>
<gene>
    <name evidence="2" type="ORF">Cco03nite_04850</name>
</gene>
<dbReference type="PRINTS" id="PR00469">
    <property type="entry name" value="PNDRDTASEII"/>
</dbReference>
<evidence type="ECO:0000313" key="2">
    <source>
        <dbReference type="EMBL" id="GIG03785.1"/>
    </source>
</evidence>
<dbReference type="PANTHER" id="PTHR43539">
    <property type="entry name" value="FLAVIN-BINDING MONOOXYGENASE-LIKE PROTEIN (AFU_ORTHOLOGUE AFUA_4G09220)"/>
    <property type="match status" value="1"/>
</dbReference>
<keyword evidence="2" id="KW-0503">Monooxygenase</keyword>
<organism evidence="2 3">
    <name type="scientific">Catellatospora coxensis</name>
    <dbReference type="NCBI Taxonomy" id="310354"/>
    <lineage>
        <taxon>Bacteria</taxon>
        <taxon>Bacillati</taxon>
        <taxon>Actinomycetota</taxon>
        <taxon>Actinomycetes</taxon>
        <taxon>Micromonosporales</taxon>
        <taxon>Micromonosporaceae</taxon>
        <taxon>Catellatospora</taxon>
    </lineage>
</organism>
<dbReference type="GO" id="GO:0004497">
    <property type="term" value="F:monooxygenase activity"/>
    <property type="evidence" value="ECO:0007669"/>
    <property type="project" value="UniProtKB-KW"/>
</dbReference>
<keyword evidence="3" id="KW-1185">Reference proteome</keyword>
<sequence length="357" mass="39143">MNDLRHRDVLVVGGGQAGLAAGFYLRRQGIDFAILDAQHTHGGAWQHVWESLRLFSPAQYSSLPGWSMPATNAGYPDAAHVISYLTAYEQRYSLPVFRGVRVEAVHRADGGFRLDTDDRGTWTARVVVSATGTWWRPFLPALARAGAYRGRQIHTVGYRRPQDFAGERVAVVGAGNSGAQIAADLAGHAREVRWMTTRAPRFLPDDVDGRVLFELANRRYRALIAGQPAPPGIGDFGDIVAVPPVRQARDGGQLHATPMFTELGTEGPRWPDGTSWACDTVIWATGFRPALAHLAPLRLRRDNGYVVTDGTRYRHDRHLHLLGYGDWTGPASATLIGVGPAARDMAAQIRDTLTGRR</sequence>
<protein>
    <submittedName>
        <fullName evidence="2">Monooxygenase</fullName>
    </submittedName>
</protein>
<dbReference type="Gene3D" id="3.50.50.60">
    <property type="entry name" value="FAD/NAD(P)-binding domain"/>
    <property type="match status" value="1"/>
</dbReference>
<reference evidence="2 3" key="1">
    <citation type="submission" date="2021-01" db="EMBL/GenBank/DDBJ databases">
        <title>Whole genome shotgun sequence of Catellatospora coxensis NBRC 107359.</title>
        <authorList>
            <person name="Komaki H."/>
            <person name="Tamura T."/>
        </authorList>
    </citation>
    <scope>NUCLEOTIDE SEQUENCE [LARGE SCALE GENOMIC DNA]</scope>
    <source>
        <strain evidence="2 3">NBRC 107359</strain>
    </source>
</reference>
<keyword evidence="1" id="KW-0560">Oxidoreductase</keyword>
<evidence type="ECO:0000313" key="3">
    <source>
        <dbReference type="Proteomes" id="UP000630887"/>
    </source>
</evidence>
<dbReference type="NCBIfam" id="NF040505">
    <property type="entry name" value="ArsO_flavin_mono"/>
    <property type="match status" value="1"/>
</dbReference>
<proteinExistence type="predicted"/>
<dbReference type="AlphaFoldDB" id="A0A8J3KMK1"/>
<dbReference type="InterPro" id="IPR050982">
    <property type="entry name" value="Auxin_biosynth/cation_transpt"/>
</dbReference>
<evidence type="ECO:0000256" key="1">
    <source>
        <dbReference type="ARBA" id="ARBA00023002"/>
    </source>
</evidence>
<accession>A0A8J3KMK1</accession>
<dbReference type="GO" id="GO:0050660">
    <property type="term" value="F:flavin adenine dinucleotide binding"/>
    <property type="evidence" value="ECO:0007669"/>
    <property type="project" value="TreeGrafter"/>
</dbReference>
<dbReference type="Proteomes" id="UP000630887">
    <property type="component" value="Unassembled WGS sequence"/>
</dbReference>
<dbReference type="Pfam" id="PF13738">
    <property type="entry name" value="Pyr_redox_3"/>
    <property type="match status" value="1"/>
</dbReference>
<dbReference type="EMBL" id="BONI01000002">
    <property type="protein sequence ID" value="GIG03785.1"/>
    <property type="molecule type" value="Genomic_DNA"/>
</dbReference>